<accession>A0A418X0Y1</accession>
<dbReference type="InterPro" id="IPR028244">
    <property type="entry name" value="T6SS_Rhs_Vgr_dom"/>
</dbReference>
<dbReference type="SUPFAM" id="SSF69279">
    <property type="entry name" value="Phage tail proteins"/>
    <property type="match status" value="2"/>
</dbReference>
<name>A0A418X0Y1_9BURK</name>
<dbReference type="Gene3D" id="3.55.50.10">
    <property type="entry name" value="Baseplate protein-like domains"/>
    <property type="match status" value="1"/>
</dbReference>
<feature type="domain" description="DUF2345" evidence="3">
    <location>
        <begin position="691"/>
        <end position="837"/>
    </location>
</feature>
<dbReference type="InterPro" id="IPR037026">
    <property type="entry name" value="Vgr_OB-fold_dom_sf"/>
</dbReference>
<dbReference type="Gene3D" id="2.40.50.230">
    <property type="entry name" value="Gp5 N-terminal domain"/>
    <property type="match status" value="1"/>
</dbReference>
<evidence type="ECO:0000313" key="6">
    <source>
        <dbReference type="Proteomes" id="UP000285190"/>
    </source>
</evidence>
<dbReference type="RefSeq" id="WP_119738455.1">
    <property type="nucleotide sequence ID" value="NZ_QYUN01000002.1"/>
</dbReference>
<comment type="caution">
    <text evidence="5">The sequence shown here is derived from an EMBL/GenBank/DDBJ whole genome shotgun (WGS) entry which is preliminary data.</text>
</comment>
<dbReference type="SUPFAM" id="SSF69349">
    <property type="entry name" value="Phage fibre proteins"/>
    <property type="match status" value="1"/>
</dbReference>
<comment type="similarity">
    <text evidence="1">Belongs to the VgrG protein family.</text>
</comment>
<dbReference type="InterPro" id="IPR006531">
    <property type="entry name" value="Gp5/Vgr_OB"/>
</dbReference>
<dbReference type="EMBL" id="QYUN01000002">
    <property type="protein sequence ID" value="RJG06144.1"/>
    <property type="molecule type" value="Genomic_DNA"/>
</dbReference>
<dbReference type="Proteomes" id="UP000285190">
    <property type="component" value="Unassembled WGS sequence"/>
</dbReference>
<evidence type="ECO:0000256" key="1">
    <source>
        <dbReference type="ARBA" id="ARBA00005558"/>
    </source>
</evidence>
<evidence type="ECO:0000259" key="3">
    <source>
        <dbReference type="Pfam" id="PF10106"/>
    </source>
</evidence>
<dbReference type="Pfam" id="PF04717">
    <property type="entry name" value="Phage_base_V"/>
    <property type="match status" value="1"/>
</dbReference>
<keyword evidence="6" id="KW-1185">Reference proteome</keyword>
<gene>
    <name evidence="5" type="ORF">D3870_09120</name>
</gene>
<dbReference type="InterPro" id="IPR018769">
    <property type="entry name" value="VgrG2_DUF2345"/>
</dbReference>
<dbReference type="SUPFAM" id="SSF69255">
    <property type="entry name" value="gp5 N-terminal domain-like"/>
    <property type="match status" value="1"/>
</dbReference>
<proteinExistence type="inferred from homology"/>
<reference evidence="5 6" key="1">
    <citation type="submission" date="2018-09" db="EMBL/GenBank/DDBJ databases">
        <authorList>
            <person name="Zhu H."/>
        </authorList>
    </citation>
    <scope>NUCLEOTIDE SEQUENCE [LARGE SCALE GENOMIC DNA]</scope>
    <source>
        <strain evidence="5 6">K2R10-39</strain>
    </source>
</reference>
<feature type="domain" description="Putative type VI secretion system Rhs element associated Vgr" evidence="4">
    <location>
        <begin position="554"/>
        <end position="661"/>
    </location>
</feature>
<dbReference type="NCBIfam" id="TIGR01646">
    <property type="entry name" value="vgr_GE"/>
    <property type="match status" value="2"/>
</dbReference>
<organism evidence="5 6">
    <name type="scientific">Noviherbaspirillum cavernae</name>
    <dbReference type="NCBI Taxonomy" id="2320862"/>
    <lineage>
        <taxon>Bacteria</taxon>
        <taxon>Pseudomonadati</taxon>
        <taxon>Pseudomonadota</taxon>
        <taxon>Betaproteobacteria</taxon>
        <taxon>Burkholderiales</taxon>
        <taxon>Oxalobacteraceae</taxon>
        <taxon>Noviherbaspirillum</taxon>
    </lineage>
</organism>
<dbReference type="NCBIfam" id="TIGR03361">
    <property type="entry name" value="VI_Rhs_Vgr"/>
    <property type="match status" value="1"/>
</dbReference>
<dbReference type="InterPro" id="IPR017847">
    <property type="entry name" value="T6SS_RhsGE_Vgr_subset"/>
</dbReference>
<dbReference type="Pfam" id="PF10106">
    <property type="entry name" value="DUF2345"/>
    <property type="match status" value="1"/>
</dbReference>
<feature type="domain" description="Gp5/Type VI secretion system Vgr protein OB-fold" evidence="2">
    <location>
        <begin position="482"/>
        <end position="530"/>
    </location>
</feature>
<dbReference type="Pfam" id="PF05954">
    <property type="entry name" value="Phage_GPD"/>
    <property type="match status" value="1"/>
</dbReference>
<dbReference type="InterPro" id="IPR006533">
    <property type="entry name" value="T6SS_Vgr_RhsGE"/>
</dbReference>
<evidence type="ECO:0000259" key="4">
    <source>
        <dbReference type="Pfam" id="PF13296"/>
    </source>
</evidence>
<evidence type="ECO:0000313" key="5">
    <source>
        <dbReference type="EMBL" id="RJG06144.1"/>
    </source>
</evidence>
<protein>
    <submittedName>
        <fullName evidence="5">Type VI secretion system tip protein VgrG</fullName>
    </submittedName>
</protein>
<dbReference type="OrthoDB" id="1907165at2"/>
<dbReference type="Gene3D" id="4.10.220.110">
    <property type="match status" value="1"/>
</dbReference>
<dbReference type="AlphaFoldDB" id="A0A418X0Y1"/>
<evidence type="ECO:0000259" key="2">
    <source>
        <dbReference type="Pfam" id="PF04717"/>
    </source>
</evidence>
<sequence>MHNVPSPASTADARLAGLIGEGRRAFSRSLSQHARLISIETPLETDALVVERFTGHEAMSELFRFEVDCLATTAHYPIKDLIGEEVSLRLLLADGSTRAFHGMAVEIRQKGSDGGLARYRLTLAPWLHALTLRRDSYVFQDKSVPEILKDIFSDYALASYRFELSTTLPRRSLTIQYRETDYDFIHRLLAEEGLNFYLEHSEDHDRDKPASAECDAASSESARVQHARHTLVVFDDNASLMPGRQPSIRFHRAAATEASDTVTLFAQRLQVQANRVALASWDYKALTAVAIEESMDAGTPDVPILETFDGTRAYRYTDTAESTRIARARSQSLAMAHQTMYGESSVRALTVGSWFGLTGHVHTSGLGNGPADAEYAVLSIEHNAASNVTAAIGGTDDAGIEAGTYRNHFTCVPRTIPIRPVCRPPKPVAPGAQVALVIGVAGAEVTTDRDHRIKVQFPWQRGDRAAPGQLNHPATSNAPGNETAGTWVRVAEPAAGANWGGSFIPRIGQEVMVGFVAGDIDRPIITGQLYNGSDAPPLHGADNHPGALAGIRSQEFAGGGFNQWLMDDTPAQLRTGVASSHASSQLNAGYLIRQNGNLRGTYRGTGFELATDAWSTVRARRGIFVTTAQRHVAASTQLDTNEAQRRLDTAADMAGALSDAATRHRAPPLATPQGTQQLRATIDGGESVDGQQAAAFTQPVTLFDSEGSASLATPASAVLFSGTDLTLTAASVMRFCGGQAASIVAAKEASLFTHAGGAKAIAANAPMSLRAHTGPMDVTADQALTLTSVNGNITLQARQDILLAAGGGFVRLGGGNIDIHCPSSVSVKGAAHDFLGAESIAATLEKMPDTRIKAFDEQFLALDKATGKPIAGLPYQIKMPDGRVLAGTTDDQGRTMRVASADQEALQLFFGPIADEDFLLDEDN</sequence>
<dbReference type="Pfam" id="PF13296">
    <property type="entry name" value="T6SS_Vgr"/>
    <property type="match status" value="1"/>
</dbReference>
<dbReference type="Gene3D" id="2.30.110.50">
    <property type="match status" value="1"/>
</dbReference>